<dbReference type="EMBL" id="LT635768">
    <property type="protein sequence ID" value="SGZ56849.1"/>
    <property type="molecule type" value="Genomic_DNA"/>
</dbReference>
<sequence length="464" mass="51155">MQSLLLERATGRLSVLDFASTYTESLYSQLKQVTRNVFPSQCHSGAVNSLSLEQLDCRYMLSGCADSSIKLWDLRSDETEGSGGENAINEDDGSSSGDDSGNPAGDNGESNQGKSIHWSSPGPYRCLATIPRRSGHEYGVSSVHWWPQDTGMFLSSSFDHTVKVWDTNSLQVAHTFDMDNRVYAIDVCSHKQNEFSSQALVAVASDQPFIRLLDLRTASSAHTLLGHKGKTLSVVWHPINSYLLASGGYDGEAKVWDIRRSKSCVCRLDMTKTNVREAKVDALNLGSTLVKAHSGPVNALTWDEAGQLLYTSGNDDKIRVWDMAATMAPPVNKLVNFGPLTRNKYLQNLPIVLSPCNETEVQHLLFASDSGDVLVFRAVDGKLVSRLLRSGSKNNVRTASIVYGGPWTSTYYCGTMDGQILTWRGGGIEEEEEREEIDDVKETDVVAISRDDLFDDPYFRLVKS</sequence>
<protein>
    <submittedName>
        <fullName evidence="7">CIC11C00000004283</fullName>
    </submittedName>
</protein>
<evidence type="ECO:0000256" key="3">
    <source>
        <dbReference type="ARBA" id="ARBA00022763"/>
    </source>
</evidence>
<dbReference type="InterPro" id="IPR019775">
    <property type="entry name" value="WD40_repeat_CS"/>
</dbReference>
<dbReference type="GO" id="GO:0006283">
    <property type="term" value="P:transcription-coupled nucleotide-excision repair"/>
    <property type="evidence" value="ECO:0007669"/>
    <property type="project" value="InterPro"/>
</dbReference>
<dbReference type="PANTHER" id="PTHR46202:SF1">
    <property type="entry name" value="DNA EXCISION REPAIR PROTEIN ERCC-8"/>
    <property type="match status" value="1"/>
</dbReference>
<dbReference type="GO" id="GO:0043161">
    <property type="term" value="P:proteasome-mediated ubiquitin-dependent protein catabolic process"/>
    <property type="evidence" value="ECO:0007669"/>
    <property type="project" value="TreeGrafter"/>
</dbReference>
<evidence type="ECO:0000256" key="2">
    <source>
        <dbReference type="ARBA" id="ARBA00022737"/>
    </source>
</evidence>
<dbReference type="InterPro" id="IPR001680">
    <property type="entry name" value="WD40_rpt"/>
</dbReference>
<gene>
    <name evidence="7" type="ORF">SAMEA4029009_CIC11G00000004283</name>
</gene>
<reference evidence="7 8" key="1">
    <citation type="submission" date="2016-10" db="EMBL/GenBank/DDBJ databases">
        <authorList>
            <person name="de Groot N.N."/>
        </authorList>
    </citation>
    <scope>NUCLEOTIDE SEQUENCE [LARGE SCALE GENOMIC DNA]</scope>
    <source>
        <strain evidence="7 8">PYCC 4715</strain>
    </source>
</reference>
<keyword evidence="4" id="KW-0234">DNA repair</keyword>
<keyword evidence="1 5" id="KW-0853">WD repeat</keyword>
<feature type="repeat" description="WD" evidence="5">
    <location>
        <begin position="224"/>
        <end position="259"/>
    </location>
</feature>
<proteinExistence type="predicted"/>
<feature type="repeat" description="WD" evidence="5">
    <location>
        <begin position="133"/>
        <end position="175"/>
    </location>
</feature>
<dbReference type="PANTHER" id="PTHR46202">
    <property type="entry name" value="DNA EXCISION REPAIR PROTEIN ERCC-8"/>
    <property type="match status" value="1"/>
</dbReference>
<dbReference type="Proteomes" id="UP000182259">
    <property type="component" value="Chromosome V"/>
</dbReference>
<dbReference type="SUPFAM" id="SSF50978">
    <property type="entry name" value="WD40 repeat-like"/>
    <property type="match status" value="1"/>
</dbReference>
<keyword evidence="2" id="KW-0677">Repeat</keyword>
<dbReference type="SMART" id="SM00320">
    <property type="entry name" value="WD40"/>
    <property type="match status" value="5"/>
</dbReference>
<dbReference type="InterPro" id="IPR015943">
    <property type="entry name" value="WD40/YVTN_repeat-like_dom_sf"/>
</dbReference>
<dbReference type="PROSITE" id="PS50082">
    <property type="entry name" value="WD_REPEATS_2"/>
    <property type="match status" value="4"/>
</dbReference>
<dbReference type="GO" id="GO:0000209">
    <property type="term" value="P:protein polyubiquitination"/>
    <property type="evidence" value="ECO:0007669"/>
    <property type="project" value="TreeGrafter"/>
</dbReference>
<organism evidence="7 8">
    <name type="scientific">Sungouiella intermedia</name>
    <dbReference type="NCBI Taxonomy" id="45354"/>
    <lineage>
        <taxon>Eukaryota</taxon>
        <taxon>Fungi</taxon>
        <taxon>Dikarya</taxon>
        <taxon>Ascomycota</taxon>
        <taxon>Saccharomycotina</taxon>
        <taxon>Pichiomycetes</taxon>
        <taxon>Metschnikowiaceae</taxon>
        <taxon>Sungouiella</taxon>
    </lineage>
</organism>
<feature type="repeat" description="WD" evidence="5">
    <location>
        <begin position="40"/>
        <end position="82"/>
    </location>
</feature>
<evidence type="ECO:0000313" key="8">
    <source>
        <dbReference type="Proteomes" id="UP000182259"/>
    </source>
</evidence>
<dbReference type="Pfam" id="PF00400">
    <property type="entry name" value="WD40"/>
    <property type="match status" value="4"/>
</dbReference>
<dbReference type="GO" id="GO:0000109">
    <property type="term" value="C:nucleotide-excision repair complex"/>
    <property type="evidence" value="ECO:0007669"/>
    <property type="project" value="TreeGrafter"/>
</dbReference>
<evidence type="ECO:0000256" key="4">
    <source>
        <dbReference type="ARBA" id="ARBA00023204"/>
    </source>
</evidence>
<dbReference type="AlphaFoldDB" id="A0A1L0BZU6"/>
<accession>A0A1L0BZU6</accession>
<evidence type="ECO:0000256" key="1">
    <source>
        <dbReference type="ARBA" id="ARBA00022574"/>
    </source>
</evidence>
<feature type="repeat" description="WD" evidence="5">
    <location>
        <begin position="290"/>
        <end position="323"/>
    </location>
</feature>
<evidence type="ECO:0000256" key="5">
    <source>
        <dbReference type="PROSITE-ProRule" id="PRU00221"/>
    </source>
</evidence>
<keyword evidence="3" id="KW-0227">DNA damage</keyword>
<name>A0A1L0BZU6_9ASCO</name>
<dbReference type="PROSITE" id="PS00678">
    <property type="entry name" value="WD_REPEATS_1"/>
    <property type="match status" value="3"/>
</dbReference>
<evidence type="ECO:0000313" key="7">
    <source>
        <dbReference type="EMBL" id="SGZ56849.1"/>
    </source>
</evidence>
<dbReference type="PRINTS" id="PR00320">
    <property type="entry name" value="GPROTEINBRPT"/>
</dbReference>
<evidence type="ECO:0000256" key="6">
    <source>
        <dbReference type="SAM" id="MobiDB-lite"/>
    </source>
</evidence>
<feature type="compositionally biased region" description="Polar residues" evidence="6">
    <location>
        <begin position="108"/>
        <end position="118"/>
    </location>
</feature>
<dbReference type="InterPro" id="IPR036322">
    <property type="entry name" value="WD40_repeat_dom_sf"/>
</dbReference>
<dbReference type="PROSITE" id="PS50294">
    <property type="entry name" value="WD_REPEATS_REGION"/>
    <property type="match status" value="4"/>
</dbReference>
<feature type="region of interest" description="Disordered" evidence="6">
    <location>
        <begin position="80"/>
        <end position="118"/>
    </location>
</feature>
<dbReference type="Gene3D" id="2.130.10.10">
    <property type="entry name" value="YVTN repeat-like/Quinoprotein amine dehydrogenase"/>
    <property type="match status" value="1"/>
</dbReference>
<dbReference type="InterPro" id="IPR020472">
    <property type="entry name" value="WD40_PAC1"/>
</dbReference>
<dbReference type="GO" id="GO:0031464">
    <property type="term" value="C:Cul4A-RING E3 ubiquitin ligase complex"/>
    <property type="evidence" value="ECO:0007669"/>
    <property type="project" value="TreeGrafter"/>
</dbReference>
<dbReference type="InterPro" id="IPR042238">
    <property type="entry name" value="Rad28/ERCC8/Ckn1/ATCSA-1"/>
</dbReference>